<dbReference type="Proteomes" id="UP000799754">
    <property type="component" value="Unassembled WGS sequence"/>
</dbReference>
<dbReference type="EMBL" id="MU006706">
    <property type="protein sequence ID" value="KAF2630692.1"/>
    <property type="molecule type" value="Genomic_DNA"/>
</dbReference>
<feature type="non-terminal residue" evidence="1">
    <location>
        <position position="1"/>
    </location>
</feature>
<gene>
    <name evidence="1" type="ORF">BU25DRAFT_334952</name>
</gene>
<protein>
    <submittedName>
        <fullName evidence="1">Uncharacterized protein</fullName>
    </submittedName>
</protein>
<evidence type="ECO:0000313" key="2">
    <source>
        <dbReference type="Proteomes" id="UP000799754"/>
    </source>
</evidence>
<organism evidence="1 2">
    <name type="scientific">Macroventuria anomochaeta</name>
    <dbReference type="NCBI Taxonomy" id="301207"/>
    <lineage>
        <taxon>Eukaryota</taxon>
        <taxon>Fungi</taxon>
        <taxon>Dikarya</taxon>
        <taxon>Ascomycota</taxon>
        <taxon>Pezizomycotina</taxon>
        <taxon>Dothideomycetes</taxon>
        <taxon>Pleosporomycetidae</taxon>
        <taxon>Pleosporales</taxon>
        <taxon>Pleosporineae</taxon>
        <taxon>Didymellaceae</taxon>
        <taxon>Macroventuria</taxon>
    </lineage>
</organism>
<proteinExistence type="predicted"/>
<reference evidence="1" key="1">
    <citation type="journal article" date="2020" name="Stud. Mycol.">
        <title>101 Dothideomycetes genomes: a test case for predicting lifestyles and emergence of pathogens.</title>
        <authorList>
            <person name="Haridas S."/>
            <person name="Albert R."/>
            <person name="Binder M."/>
            <person name="Bloem J."/>
            <person name="Labutti K."/>
            <person name="Salamov A."/>
            <person name="Andreopoulos B."/>
            <person name="Baker S."/>
            <person name="Barry K."/>
            <person name="Bills G."/>
            <person name="Bluhm B."/>
            <person name="Cannon C."/>
            <person name="Castanera R."/>
            <person name="Culley D."/>
            <person name="Daum C."/>
            <person name="Ezra D."/>
            <person name="Gonzalez J."/>
            <person name="Henrissat B."/>
            <person name="Kuo A."/>
            <person name="Liang C."/>
            <person name="Lipzen A."/>
            <person name="Lutzoni F."/>
            <person name="Magnuson J."/>
            <person name="Mondo S."/>
            <person name="Nolan M."/>
            <person name="Ohm R."/>
            <person name="Pangilinan J."/>
            <person name="Park H.-J."/>
            <person name="Ramirez L."/>
            <person name="Alfaro M."/>
            <person name="Sun H."/>
            <person name="Tritt A."/>
            <person name="Yoshinaga Y."/>
            <person name="Zwiers L.-H."/>
            <person name="Turgeon B."/>
            <person name="Goodwin S."/>
            <person name="Spatafora J."/>
            <person name="Crous P."/>
            <person name="Grigoriev I."/>
        </authorList>
    </citation>
    <scope>NUCLEOTIDE SEQUENCE</scope>
    <source>
        <strain evidence="1">CBS 525.71</strain>
    </source>
</reference>
<accession>A0ACB6S9K8</accession>
<evidence type="ECO:0000313" key="1">
    <source>
        <dbReference type="EMBL" id="KAF2630692.1"/>
    </source>
</evidence>
<keyword evidence="2" id="KW-1185">Reference proteome</keyword>
<sequence length="213" mass="23430">WGSASGGSISFGSRAGSTKGTIWNAWLSNMPQVLLSLCYLNLNTICTSMASAVEWNSLATSRKGLRVTKPHGEQRSTYFLQLPYRFATPLIVASGGLHWLLSQTFFLSRIDYLSRDGRLDRWTSACGISFSSLITFCVACTILVIVVRWVGRRRMVPNLPLAENCSLMISAACHPAPDEVDPHLAKVRWGVLESTGYCSLSSKHVERAETGKV</sequence>
<comment type="caution">
    <text evidence="1">The sequence shown here is derived from an EMBL/GenBank/DDBJ whole genome shotgun (WGS) entry which is preliminary data.</text>
</comment>
<name>A0ACB6S9K8_9PLEO</name>